<organism evidence="1 2">
    <name type="scientific">Periplaneta americana</name>
    <name type="common">American cockroach</name>
    <name type="synonym">Blatta americana</name>
    <dbReference type="NCBI Taxonomy" id="6978"/>
    <lineage>
        <taxon>Eukaryota</taxon>
        <taxon>Metazoa</taxon>
        <taxon>Ecdysozoa</taxon>
        <taxon>Arthropoda</taxon>
        <taxon>Hexapoda</taxon>
        <taxon>Insecta</taxon>
        <taxon>Pterygota</taxon>
        <taxon>Neoptera</taxon>
        <taxon>Polyneoptera</taxon>
        <taxon>Dictyoptera</taxon>
        <taxon>Blattodea</taxon>
        <taxon>Blattoidea</taxon>
        <taxon>Blattidae</taxon>
        <taxon>Blattinae</taxon>
        <taxon>Periplaneta</taxon>
    </lineage>
</organism>
<dbReference type="Proteomes" id="UP001148838">
    <property type="component" value="Unassembled WGS sequence"/>
</dbReference>
<name>A0ABQ8TN95_PERAM</name>
<keyword evidence="2" id="KW-1185">Reference proteome</keyword>
<gene>
    <name evidence="1" type="ORF">ANN_09397</name>
</gene>
<proteinExistence type="predicted"/>
<reference evidence="1 2" key="1">
    <citation type="journal article" date="2022" name="Allergy">
        <title>Genome assembly and annotation of Periplaneta americana reveal a comprehensive cockroach allergen profile.</title>
        <authorList>
            <person name="Wang L."/>
            <person name="Xiong Q."/>
            <person name="Saelim N."/>
            <person name="Wang L."/>
            <person name="Nong W."/>
            <person name="Wan A.T."/>
            <person name="Shi M."/>
            <person name="Liu X."/>
            <person name="Cao Q."/>
            <person name="Hui J.H.L."/>
            <person name="Sookrung N."/>
            <person name="Leung T.F."/>
            <person name="Tungtrongchitr A."/>
            <person name="Tsui S.K.W."/>
        </authorList>
    </citation>
    <scope>NUCLEOTIDE SEQUENCE [LARGE SCALE GENOMIC DNA]</scope>
    <source>
        <strain evidence="1">PWHHKU_190912</strain>
    </source>
</reference>
<comment type="caution">
    <text evidence="1">The sequence shown here is derived from an EMBL/GenBank/DDBJ whole genome shotgun (WGS) entry which is preliminary data.</text>
</comment>
<accession>A0ABQ8TN95</accession>
<evidence type="ECO:0000313" key="1">
    <source>
        <dbReference type="EMBL" id="KAJ4447391.1"/>
    </source>
</evidence>
<evidence type="ECO:0000313" key="2">
    <source>
        <dbReference type="Proteomes" id="UP001148838"/>
    </source>
</evidence>
<sequence>MQRNVADLRERGISAVDTIDSHDAMLMRVWQELVRFSLNRLIGDKLQITGQATNFLENTIPHVLEDTPLINGQTFTSCMMALLHTSVIRMTWITDRWIGRGGPFVASTLT</sequence>
<dbReference type="EMBL" id="JAJSOF020000005">
    <property type="protein sequence ID" value="KAJ4447391.1"/>
    <property type="molecule type" value="Genomic_DNA"/>
</dbReference>
<protein>
    <submittedName>
        <fullName evidence="1">Uncharacterized protein</fullName>
    </submittedName>
</protein>